<gene>
    <name evidence="11" type="ORF">LTR05_002716</name>
</gene>
<dbReference type="InterPro" id="IPR016169">
    <property type="entry name" value="FAD-bd_PCMH_sub2"/>
</dbReference>
<dbReference type="PANTHER" id="PTHR11748">
    <property type="entry name" value="D-LACTATE DEHYDROGENASE"/>
    <property type="match status" value="1"/>
</dbReference>
<evidence type="ECO:0000256" key="1">
    <source>
        <dbReference type="ARBA" id="ARBA00001974"/>
    </source>
</evidence>
<dbReference type="InterPro" id="IPR016166">
    <property type="entry name" value="FAD-bd_PCMH"/>
</dbReference>
<keyword evidence="9" id="KW-0472">Membrane</keyword>
<dbReference type="FunFam" id="3.30.465.10:FF:000014">
    <property type="entry name" value="D-lactate dehydrogenase (Cytochrome), putative"/>
    <property type="match status" value="1"/>
</dbReference>
<evidence type="ECO:0000256" key="2">
    <source>
        <dbReference type="ARBA" id="ARBA00008000"/>
    </source>
</evidence>
<dbReference type="InterPro" id="IPR006094">
    <property type="entry name" value="Oxid_FAD_bind_N"/>
</dbReference>
<evidence type="ECO:0000256" key="3">
    <source>
        <dbReference type="ARBA" id="ARBA00022630"/>
    </source>
</evidence>
<keyword evidence="3" id="KW-0285">Flavoprotein</keyword>
<keyword evidence="9" id="KW-0812">Transmembrane</keyword>
<dbReference type="Pfam" id="PF02913">
    <property type="entry name" value="FAD-oxidase_C"/>
    <property type="match status" value="1"/>
</dbReference>
<dbReference type="GO" id="GO:0008720">
    <property type="term" value="F:D-lactate dehydrogenase (NAD+) activity"/>
    <property type="evidence" value="ECO:0007669"/>
    <property type="project" value="TreeGrafter"/>
</dbReference>
<feature type="transmembrane region" description="Helical" evidence="9">
    <location>
        <begin position="66"/>
        <end position="84"/>
    </location>
</feature>
<keyword evidence="12" id="KW-1185">Reference proteome</keyword>
<feature type="domain" description="FAD-binding PCMH-type" evidence="10">
    <location>
        <begin position="156"/>
        <end position="333"/>
    </location>
</feature>
<dbReference type="GO" id="GO:0005739">
    <property type="term" value="C:mitochondrion"/>
    <property type="evidence" value="ECO:0007669"/>
    <property type="project" value="TreeGrafter"/>
</dbReference>
<evidence type="ECO:0000259" key="10">
    <source>
        <dbReference type="PROSITE" id="PS51387"/>
    </source>
</evidence>
<dbReference type="Pfam" id="PF01565">
    <property type="entry name" value="FAD_binding_4"/>
    <property type="match status" value="1"/>
</dbReference>
<evidence type="ECO:0000256" key="4">
    <source>
        <dbReference type="ARBA" id="ARBA00022827"/>
    </source>
</evidence>
<keyword evidence="5" id="KW-0560">Oxidoreductase</keyword>
<dbReference type="EC" id="1.1.2.4" evidence="6"/>
<evidence type="ECO:0000313" key="11">
    <source>
        <dbReference type="EMBL" id="KAK5088497.1"/>
    </source>
</evidence>
<keyword evidence="9" id="KW-1133">Transmembrane helix</keyword>
<comment type="caution">
    <text evidence="11">The sequence shown here is derived from an EMBL/GenBank/DDBJ whole genome shotgun (WGS) entry which is preliminary data.</text>
</comment>
<feature type="compositionally biased region" description="Polar residues" evidence="8">
    <location>
        <begin position="30"/>
        <end position="54"/>
    </location>
</feature>
<dbReference type="PROSITE" id="PS51387">
    <property type="entry name" value="FAD_PCMH"/>
    <property type="match status" value="1"/>
</dbReference>
<reference evidence="11 12" key="1">
    <citation type="submission" date="2023-08" db="EMBL/GenBank/DDBJ databases">
        <title>Black Yeasts Isolated from many extreme environments.</title>
        <authorList>
            <person name="Coleine C."/>
            <person name="Stajich J.E."/>
            <person name="Selbmann L."/>
        </authorList>
    </citation>
    <scope>NUCLEOTIDE SEQUENCE [LARGE SCALE GENOMIC DNA]</scope>
    <source>
        <strain evidence="11 12">CCFEE 5910</strain>
    </source>
</reference>
<dbReference type="GO" id="GO:0004458">
    <property type="term" value="F:D-lactate dehydrogenase (cytochrome) activity"/>
    <property type="evidence" value="ECO:0007669"/>
    <property type="project" value="UniProtKB-EC"/>
</dbReference>
<dbReference type="FunFam" id="1.10.45.10:FF:000001">
    <property type="entry name" value="D-lactate dehydrogenase mitochondrial"/>
    <property type="match status" value="1"/>
</dbReference>
<evidence type="ECO:0000256" key="5">
    <source>
        <dbReference type="ARBA" id="ARBA00023002"/>
    </source>
</evidence>
<dbReference type="Proteomes" id="UP001309876">
    <property type="component" value="Unassembled WGS sequence"/>
</dbReference>
<dbReference type="Gene3D" id="3.30.465.10">
    <property type="match status" value="1"/>
</dbReference>
<dbReference type="PANTHER" id="PTHR11748:SF83">
    <property type="entry name" value="DEHYDROGENASE (CYTOCHROME), PUTATIVE (AFU_ORTHOLOGUE AFUA_1G17520)-RELATED"/>
    <property type="match status" value="1"/>
</dbReference>
<dbReference type="FunFam" id="3.30.70.2740:FF:000001">
    <property type="entry name" value="D-lactate dehydrogenase mitochondrial"/>
    <property type="match status" value="1"/>
</dbReference>
<keyword evidence="4" id="KW-0274">FAD</keyword>
<dbReference type="AlphaFoldDB" id="A0AAN7T5G8"/>
<evidence type="ECO:0000313" key="12">
    <source>
        <dbReference type="Proteomes" id="UP001309876"/>
    </source>
</evidence>
<dbReference type="InterPro" id="IPR016164">
    <property type="entry name" value="FAD-linked_Oxase-like_C"/>
</dbReference>
<dbReference type="GO" id="GO:0071949">
    <property type="term" value="F:FAD binding"/>
    <property type="evidence" value="ECO:0007669"/>
    <property type="project" value="InterPro"/>
</dbReference>
<dbReference type="InterPro" id="IPR016171">
    <property type="entry name" value="Vanillyl_alc_oxidase_C-sub2"/>
</dbReference>
<sequence length="595" mass="65116">MRQFRRSSDIPKLFQYFQLVRQHGRRYLSVSKQRQNQPQSQTPKSSNGGSSSFQEFMPKPGSGSSISIILAALIVFAGGIKVGFDLKQYFDHGASSVLDTKGEPRYAPQTTMLVALEELKRLLAKDSSADEIEDMISVDDEIIQQHAYSEWSTSNSTNKPVAVIYPRSTEDVVVIAKLCSKYKVPMVPYGAGSSVEGQFSAPYSGFTMDFSRMDQILAVHEDDMDVVVQPGVNWMYLNKKLASTGLFLPLDPSPTALIGGMINTNCSGTNAMRYGTMKDWVINVTVVLPDGSVLKTRRRPRKSSAGYDLTKLFVGSEGTLGFVTEATLKLAVVPKSTGVATCSFRDVKTASAAAVKMMREGIIGLAALELMDQAQMSVINKNGGTLTKDGKTRKLWPEQPTLFLKFSGTDKSIVEDVQRVKDIAKSFGATKLEHATGDKEKDAIWAARKEALFAMVAQRDEGTEIWSTDVAVPLSRLAEIIEVSQQESSSLGLWSTVMGHVGDGNFHQSVCYHPDDPEETAKVADCVHKMMDRAMEFEGTVSGEHAIGLGKKPELEKEVGPGSMQVMRTIKNALDPSWLMNPGKVFDHTVGAGHQ</sequence>
<feature type="region of interest" description="Disordered" evidence="8">
    <location>
        <begin position="28"/>
        <end position="58"/>
    </location>
</feature>
<dbReference type="InterPro" id="IPR036318">
    <property type="entry name" value="FAD-bd_PCMH-like_sf"/>
</dbReference>
<evidence type="ECO:0000256" key="7">
    <source>
        <dbReference type="ARBA" id="ARBA00051436"/>
    </source>
</evidence>
<dbReference type="EMBL" id="JAVRRJ010000002">
    <property type="protein sequence ID" value="KAK5088497.1"/>
    <property type="molecule type" value="Genomic_DNA"/>
</dbReference>
<dbReference type="SUPFAM" id="SSF56176">
    <property type="entry name" value="FAD-binding/transporter-associated domain-like"/>
    <property type="match status" value="1"/>
</dbReference>
<accession>A0AAN7T5G8</accession>
<evidence type="ECO:0000256" key="9">
    <source>
        <dbReference type="SAM" id="Phobius"/>
    </source>
</evidence>
<proteinExistence type="inferred from homology"/>
<dbReference type="InterPro" id="IPR004113">
    <property type="entry name" value="FAD-bd_oxidored_4_C"/>
</dbReference>
<dbReference type="Gene3D" id="3.30.70.2740">
    <property type="match status" value="1"/>
</dbReference>
<organism evidence="11 12">
    <name type="scientific">Lithohypha guttulata</name>
    <dbReference type="NCBI Taxonomy" id="1690604"/>
    <lineage>
        <taxon>Eukaryota</taxon>
        <taxon>Fungi</taxon>
        <taxon>Dikarya</taxon>
        <taxon>Ascomycota</taxon>
        <taxon>Pezizomycotina</taxon>
        <taxon>Eurotiomycetes</taxon>
        <taxon>Chaetothyriomycetidae</taxon>
        <taxon>Chaetothyriales</taxon>
        <taxon>Trichomeriaceae</taxon>
        <taxon>Lithohypha</taxon>
    </lineage>
</organism>
<dbReference type="Gene3D" id="1.10.45.10">
    <property type="entry name" value="Vanillyl-alcohol Oxidase, Chain A, domain 4"/>
    <property type="match status" value="1"/>
</dbReference>
<evidence type="ECO:0000256" key="8">
    <source>
        <dbReference type="SAM" id="MobiDB-lite"/>
    </source>
</evidence>
<dbReference type="GO" id="GO:1903457">
    <property type="term" value="P:lactate catabolic process"/>
    <property type="evidence" value="ECO:0007669"/>
    <property type="project" value="TreeGrafter"/>
</dbReference>
<comment type="catalytic activity">
    <reaction evidence="7">
        <text>(R)-lactate + 2 Fe(III)-[cytochrome c] = 2 Fe(II)-[cytochrome c] + pyruvate + 2 H(+)</text>
        <dbReference type="Rhea" id="RHEA:13521"/>
        <dbReference type="Rhea" id="RHEA-COMP:10350"/>
        <dbReference type="Rhea" id="RHEA-COMP:14399"/>
        <dbReference type="ChEBI" id="CHEBI:15361"/>
        <dbReference type="ChEBI" id="CHEBI:15378"/>
        <dbReference type="ChEBI" id="CHEBI:16004"/>
        <dbReference type="ChEBI" id="CHEBI:29033"/>
        <dbReference type="ChEBI" id="CHEBI:29034"/>
        <dbReference type="EC" id="1.1.2.4"/>
    </reaction>
</comment>
<name>A0AAN7T5G8_9EURO</name>
<comment type="similarity">
    <text evidence="2">Belongs to the FAD-binding oxidoreductase/transferase type 4 family.</text>
</comment>
<evidence type="ECO:0000256" key="6">
    <source>
        <dbReference type="ARBA" id="ARBA00038897"/>
    </source>
</evidence>
<comment type="cofactor">
    <cofactor evidence="1">
        <name>FAD</name>
        <dbReference type="ChEBI" id="CHEBI:57692"/>
    </cofactor>
</comment>
<dbReference type="SUPFAM" id="SSF55103">
    <property type="entry name" value="FAD-linked oxidases, C-terminal domain"/>
    <property type="match status" value="1"/>
</dbReference>
<protein>
    <recommendedName>
        <fullName evidence="6">D-lactate dehydrogenase (cytochrome)</fullName>
        <ecNumber evidence="6">1.1.2.4</ecNumber>
    </recommendedName>
</protein>